<dbReference type="Gene3D" id="3.10.180.10">
    <property type="entry name" value="2,3-Dihydroxybiphenyl 1,2-Dioxygenase, domain 1"/>
    <property type="match status" value="1"/>
</dbReference>
<gene>
    <name evidence="2" type="ORF">HNR40_004553</name>
</gene>
<dbReference type="InterPro" id="IPR029068">
    <property type="entry name" value="Glyas_Bleomycin-R_OHBP_Dase"/>
</dbReference>
<evidence type="ECO:0000259" key="1">
    <source>
        <dbReference type="PROSITE" id="PS51819"/>
    </source>
</evidence>
<dbReference type="SUPFAM" id="SSF54593">
    <property type="entry name" value="Glyoxalase/Bleomycin resistance protein/Dihydroxybiphenyl dioxygenase"/>
    <property type="match status" value="1"/>
</dbReference>
<proteinExistence type="predicted"/>
<dbReference type="AlphaFoldDB" id="A0A7W8A3V5"/>
<keyword evidence="2" id="KW-0560">Oxidoreductase</keyword>
<dbReference type="InterPro" id="IPR037523">
    <property type="entry name" value="VOC_core"/>
</dbReference>
<name>A0A7W8A3V5_9ACTN</name>
<organism evidence="2 3">
    <name type="scientific">Nonomuraea endophytica</name>
    <dbReference type="NCBI Taxonomy" id="714136"/>
    <lineage>
        <taxon>Bacteria</taxon>
        <taxon>Bacillati</taxon>
        <taxon>Actinomycetota</taxon>
        <taxon>Actinomycetes</taxon>
        <taxon>Streptosporangiales</taxon>
        <taxon>Streptosporangiaceae</taxon>
        <taxon>Nonomuraea</taxon>
    </lineage>
</organism>
<dbReference type="InterPro" id="IPR004360">
    <property type="entry name" value="Glyas_Fos-R_dOase_dom"/>
</dbReference>
<dbReference type="RefSeq" id="WP_184964425.1">
    <property type="nucleotide sequence ID" value="NZ_JACHIN010000006.1"/>
</dbReference>
<dbReference type="PROSITE" id="PS51819">
    <property type="entry name" value="VOC"/>
    <property type="match status" value="1"/>
</dbReference>
<keyword evidence="2" id="KW-0223">Dioxygenase</keyword>
<feature type="domain" description="VOC" evidence="1">
    <location>
        <begin position="2"/>
        <end position="111"/>
    </location>
</feature>
<dbReference type="Pfam" id="PF00903">
    <property type="entry name" value="Glyoxalase"/>
    <property type="match status" value="1"/>
</dbReference>
<evidence type="ECO:0000313" key="3">
    <source>
        <dbReference type="Proteomes" id="UP000568380"/>
    </source>
</evidence>
<dbReference type="GO" id="GO:0016829">
    <property type="term" value="F:lyase activity"/>
    <property type="evidence" value="ECO:0007669"/>
    <property type="project" value="UniProtKB-KW"/>
</dbReference>
<reference evidence="2 3" key="1">
    <citation type="submission" date="2020-08" db="EMBL/GenBank/DDBJ databases">
        <title>Genomic Encyclopedia of Type Strains, Phase IV (KMG-IV): sequencing the most valuable type-strain genomes for metagenomic binning, comparative biology and taxonomic classification.</title>
        <authorList>
            <person name="Goeker M."/>
        </authorList>
    </citation>
    <scope>NUCLEOTIDE SEQUENCE [LARGE SCALE GENOMIC DNA]</scope>
    <source>
        <strain evidence="2 3">DSM 45385</strain>
    </source>
</reference>
<dbReference type="Proteomes" id="UP000568380">
    <property type="component" value="Unassembled WGS sequence"/>
</dbReference>
<keyword evidence="2" id="KW-0456">Lyase</keyword>
<keyword evidence="3" id="KW-1185">Reference proteome</keyword>
<accession>A0A7W8A3V5</accession>
<evidence type="ECO:0000313" key="2">
    <source>
        <dbReference type="EMBL" id="MBB5079067.1"/>
    </source>
</evidence>
<dbReference type="GO" id="GO:0051213">
    <property type="term" value="F:dioxygenase activity"/>
    <property type="evidence" value="ECO:0007669"/>
    <property type="project" value="UniProtKB-KW"/>
</dbReference>
<protein>
    <submittedName>
        <fullName evidence="2">Catechol 2,3-dioxygenase-like lactoylglutathione lyase family enzyme</fullName>
    </submittedName>
</protein>
<sequence length="117" mass="12699">MKLIFLYQPVTDLQESVAFYRDVLGLDESWREGESTVAFHLPGTEVELMLDVPPGEGPEWGRGGGFMVDSVDAYIAAHPGLKWVGEVLELPDGKSAAFLDPAGNPIHLFDQSTAGPQ</sequence>
<comment type="caution">
    <text evidence="2">The sequence shown here is derived from an EMBL/GenBank/DDBJ whole genome shotgun (WGS) entry which is preliminary data.</text>
</comment>
<dbReference type="EMBL" id="JACHIN010000006">
    <property type="protein sequence ID" value="MBB5079067.1"/>
    <property type="molecule type" value="Genomic_DNA"/>
</dbReference>
<dbReference type="CDD" id="cd06587">
    <property type="entry name" value="VOC"/>
    <property type="match status" value="1"/>
</dbReference>